<gene>
    <name evidence="3" type="ORF">CN899_08010</name>
</gene>
<evidence type="ECO:0000256" key="1">
    <source>
        <dbReference type="SAM" id="Coils"/>
    </source>
</evidence>
<name>A0A9X7GK38_BACTU</name>
<dbReference type="EMBL" id="NUFN01000007">
    <property type="protein sequence ID" value="PGH85775.1"/>
    <property type="molecule type" value="Genomic_DNA"/>
</dbReference>
<sequence>MPLQEKLGEELYKQVTAKLGDNKIAIVSDGNWIPKDKFDHMNTEMKTYKQQLKERDTQLTDLQTKAAGHDELTAQIATLTEQNKQSATEFQTKLEQQSYDFALRSALTGAKVKNSKAVEALLNKENIKLDGENLLGLDDQLKALRESDAYLFESEQQQQVPNFSVGNNQTQSSAESQQWEDAFKL</sequence>
<evidence type="ECO:0000313" key="4">
    <source>
        <dbReference type="Proteomes" id="UP000222944"/>
    </source>
</evidence>
<accession>A0A9X7GK38</accession>
<comment type="caution">
    <text evidence="3">The sequence shown here is derived from an EMBL/GenBank/DDBJ whole genome shotgun (WGS) entry which is preliminary data.</text>
</comment>
<keyword evidence="1" id="KW-0175">Coiled coil</keyword>
<organism evidence="3 4">
    <name type="scientific">Bacillus thuringiensis</name>
    <dbReference type="NCBI Taxonomy" id="1428"/>
    <lineage>
        <taxon>Bacteria</taxon>
        <taxon>Bacillati</taxon>
        <taxon>Bacillota</taxon>
        <taxon>Bacilli</taxon>
        <taxon>Bacillales</taxon>
        <taxon>Bacillaceae</taxon>
        <taxon>Bacillus</taxon>
        <taxon>Bacillus cereus group</taxon>
    </lineage>
</organism>
<dbReference type="InterPro" id="IPR009636">
    <property type="entry name" value="SCAF"/>
</dbReference>
<protein>
    <submittedName>
        <fullName evidence="3">Scaffolding protein</fullName>
    </submittedName>
</protein>
<dbReference type="AlphaFoldDB" id="A0A9X7GK38"/>
<reference evidence="3 4" key="1">
    <citation type="submission" date="2017-09" db="EMBL/GenBank/DDBJ databases">
        <title>Large-scale bioinformatics analysis of Bacillus genomes uncovers conserved roles of natural products in bacterial physiology.</title>
        <authorList>
            <consortium name="Agbiome Team Llc"/>
            <person name="Bleich R.M."/>
            <person name="Grubbs K.J."/>
            <person name="Santa Maria K.C."/>
            <person name="Allen S.E."/>
            <person name="Farag S."/>
            <person name="Shank E.A."/>
            <person name="Bowers A."/>
        </authorList>
    </citation>
    <scope>NUCLEOTIDE SEQUENCE [LARGE SCALE GENOMIC DNA]</scope>
    <source>
        <strain evidence="3 4">AFS058004</strain>
    </source>
</reference>
<dbReference type="RefSeq" id="WP_098866524.1">
    <property type="nucleotide sequence ID" value="NZ_NUFN01000007.1"/>
</dbReference>
<evidence type="ECO:0000256" key="2">
    <source>
        <dbReference type="SAM" id="MobiDB-lite"/>
    </source>
</evidence>
<feature type="compositionally biased region" description="Polar residues" evidence="2">
    <location>
        <begin position="160"/>
        <end position="179"/>
    </location>
</feature>
<feature type="region of interest" description="Disordered" evidence="2">
    <location>
        <begin position="160"/>
        <end position="185"/>
    </location>
</feature>
<dbReference type="Proteomes" id="UP000222944">
    <property type="component" value="Unassembled WGS sequence"/>
</dbReference>
<dbReference type="Pfam" id="PF06810">
    <property type="entry name" value="Phage_scaffold"/>
    <property type="match status" value="1"/>
</dbReference>
<feature type="coiled-coil region" evidence="1">
    <location>
        <begin position="45"/>
        <end position="89"/>
    </location>
</feature>
<evidence type="ECO:0000313" key="3">
    <source>
        <dbReference type="EMBL" id="PGH85775.1"/>
    </source>
</evidence>
<proteinExistence type="predicted"/>